<dbReference type="InterPro" id="IPR010773">
    <property type="entry name" value="Mycophage_PG1_Gp7"/>
</dbReference>
<keyword evidence="2" id="KW-1185">Reference proteome</keyword>
<accession>A0A0J1IJQ1</accession>
<protein>
    <submittedName>
        <fullName evidence="1">Sporulation protein</fullName>
    </submittedName>
</protein>
<name>A0A0J1IJQ1_NIACI</name>
<comment type="caution">
    <text evidence="1">The sequence shown here is derived from an EMBL/GenBank/DDBJ whole genome shotgun (WGS) entry which is preliminary data.</text>
</comment>
<proteinExistence type="predicted"/>
<dbReference type="EMBL" id="LDPH01000010">
    <property type="protein sequence ID" value="KLV26142.1"/>
    <property type="molecule type" value="Genomic_DNA"/>
</dbReference>
<dbReference type="Proteomes" id="UP000036045">
    <property type="component" value="Unassembled WGS sequence"/>
</dbReference>
<organism evidence="1 2">
    <name type="scientific">Niallia circulans</name>
    <name type="common">Bacillus circulans</name>
    <dbReference type="NCBI Taxonomy" id="1397"/>
    <lineage>
        <taxon>Bacteria</taxon>
        <taxon>Bacillati</taxon>
        <taxon>Bacillota</taxon>
        <taxon>Bacilli</taxon>
        <taxon>Bacillales</taxon>
        <taxon>Bacillaceae</taxon>
        <taxon>Niallia</taxon>
    </lineage>
</organism>
<dbReference type="PATRIC" id="fig|1397.4.peg.560"/>
<evidence type="ECO:0000313" key="2">
    <source>
        <dbReference type="Proteomes" id="UP000036045"/>
    </source>
</evidence>
<dbReference type="OrthoDB" id="4722315at2"/>
<evidence type="ECO:0000313" key="1">
    <source>
        <dbReference type="EMBL" id="KLV26142.1"/>
    </source>
</evidence>
<reference evidence="1 2" key="1">
    <citation type="submission" date="2015-05" db="EMBL/GenBank/DDBJ databases">
        <title>Whole genome sequence and identification of bacterial endophytes from Costus igneus.</title>
        <authorList>
            <person name="Lee Y.P."/>
            <person name="Gan H.M."/>
            <person name="Eng W."/>
            <person name="Wheatley M.S."/>
            <person name="Caraballo A."/>
            <person name="Polter S."/>
            <person name="Savka M.A."/>
            <person name="Hudson A.O."/>
        </authorList>
    </citation>
    <scope>NUCLEOTIDE SEQUENCE [LARGE SCALE GENOMIC DNA]</scope>
    <source>
        <strain evidence="1 2">RIT379</strain>
    </source>
</reference>
<gene>
    <name evidence="1" type="ORF">ABW02_12305</name>
</gene>
<sequence length="118" mass="13829">MEIHWMEFFLLILASFRVTRLIVFDQITEFFRKIFLEEIEEQNKDGQTEVYIIPKSGKIRGFIGELISCYWCTGVWVAIFLTILYYFFPVICEPFVLVFAIAGGASLLEAILQRVFVE</sequence>
<dbReference type="AlphaFoldDB" id="A0A0J1IJQ1"/>
<dbReference type="Pfam" id="PF07098">
    <property type="entry name" value="DUF1360"/>
    <property type="match status" value="1"/>
</dbReference>